<dbReference type="AlphaFoldDB" id="A0AAD5DWC2"/>
<comment type="caution">
    <text evidence="2">The sequence shown here is derived from an EMBL/GenBank/DDBJ whole genome shotgun (WGS) entry which is preliminary data.</text>
</comment>
<dbReference type="Proteomes" id="UP001205105">
    <property type="component" value="Unassembled WGS sequence"/>
</dbReference>
<dbReference type="EMBL" id="JADXDR010000041">
    <property type="protein sequence ID" value="KAI7843255.1"/>
    <property type="molecule type" value="Genomic_DNA"/>
</dbReference>
<accession>A0AAD5DWC2</accession>
<gene>
    <name evidence="2" type="ORF">COHA_003089</name>
</gene>
<organism evidence="2 3">
    <name type="scientific">Chlorella ohadii</name>
    <dbReference type="NCBI Taxonomy" id="2649997"/>
    <lineage>
        <taxon>Eukaryota</taxon>
        <taxon>Viridiplantae</taxon>
        <taxon>Chlorophyta</taxon>
        <taxon>core chlorophytes</taxon>
        <taxon>Trebouxiophyceae</taxon>
        <taxon>Chlorellales</taxon>
        <taxon>Chlorellaceae</taxon>
        <taxon>Chlorella clade</taxon>
        <taxon>Chlorella</taxon>
    </lineage>
</organism>
<keyword evidence="3" id="KW-1185">Reference proteome</keyword>
<sequence>MAHALQPADLWLPFEGVRDCVVLLQLPRVAVERAGEDRGGEEPAAKRARGAAPAAAAAADEEQQQEQQQQEQQPGQPGDEIQTVALDASAELLRSASEKFKAAMRWTEPGAAKQLVFQCRGEEEVESYRHLLAYVHSFGKELPQGPEALLSLLLLAREHAVEPAVAACLQLLLRQASQLPAIVCLTLLHELDTGCSAHDSVQAAAHQLASLSYYSMFTTLRAPATIADREVQAALLRYLGPLHDMLNDHHRRQLFMSLSFETVRDVILDNVVADTEATVLAAAAVWADRHLPPDGQDQGPYRSFAIDLCSRIRFPSISPHVLLSHRYASKLVRLFDPNGQVVLRAIVAAADPGTEAGWRTFVAQMAADDGDQGGEVSAAARQAYKMVMRWWTDRALPLQALPAPTSFEFQVPPPRNVDDVTEDRCSSTDVHFWGGYFWHARIERLDEHYTSIVVFPTVGINPANTPHQGKPSETLHRFWVVIQISTLDGTGQWVEHYGAPVCVGMAASAGLGADILWATWTQDGAVHMVEEDCAWKEVWDPSCKLVPSDGKARLRVQLSMATPAEIMAA</sequence>
<feature type="compositionally biased region" description="Low complexity" evidence="1">
    <location>
        <begin position="65"/>
        <end position="78"/>
    </location>
</feature>
<evidence type="ECO:0008006" key="4">
    <source>
        <dbReference type="Google" id="ProtNLM"/>
    </source>
</evidence>
<name>A0AAD5DWC2_9CHLO</name>
<feature type="region of interest" description="Disordered" evidence="1">
    <location>
        <begin position="32"/>
        <end position="78"/>
    </location>
</feature>
<feature type="compositionally biased region" description="Basic and acidic residues" evidence="1">
    <location>
        <begin position="32"/>
        <end position="45"/>
    </location>
</feature>
<reference evidence="2" key="1">
    <citation type="submission" date="2020-11" db="EMBL/GenBank/DDBJ databases">
        <title>Chlorella ohadii genome sequencing and assembly.</title>
        <authorList>
            <person name="Murik O."/>
            <person name="Treves H."/>
            <person name="Kedem I."/>
            <person name="Shotland Y."/>
            <person name="Kaplan A."/>
        </authorList>
    </citation>
    <scope>NUCLEOTIDE SEQUENCE</scope>
    <source>
        <strain evidence="2">1</strain>
    </source>
</reference>
<protein>
    <recommendedName>
        <fullName evidence="4">BTB domain-containing protein</fullName>
    </recommendedName>
</protein>
<evidence type="ECO:0000256" key="1">
    <source>
        <dbReference type="SAM" id="MobiDB-lite"/>
    </source>
</evidence>
<evidence type="ECO:0000313" key="3">
    <source>
        <dbReference type="Proteomes" id="UP001205105"/>
    </source>
</evidence>
<proteinExistence type="predicted"/>
<evidence type="ECO:0000313" key="2">
    <source>
        <dbReference type="EMBL" id="KAI7843255.1"/>
    </source>
</evidence>